<accession>A0ABQ1M8J2</accession>
<feature type="region of interest" description="Disordered" evidence="1">
    <location>
        <begin position="70"/>
        <end position="89"/>
    </location>
</feature>
<keyword evidence="3" id="KW-1185">Reference proteome</keyword>
<proteinExistence type="predicted"/>
<protein>
    <submittedName>
        <fullName evidence="2">Uncharacterized protein</fullName>
    </submittedName>
</protein>
<reference evidence="3" key="1">
    <citation type="journal article" date="2019" name="Int. J. Syst. Evol. Microbiol.">
        <title>The Global Catalogue of Microorganisms (GCM) 10K type strain sequencing project: providing services to taxonomists for standard genome sequencing and annotation.</title>
        <authorList>
            <consortium name="The Broad Institute Genomics Platform"/>
            <consortium name="The Broad Institute Genome Sequencing Center for Infectious Disease"/>
            <person name="Wu L."/>
            <person name="Ma J."/>
        </authorList>
    </citation>
    <scope>NUCLEOTIDE SEQUENCE [LARGE SCALE GENOMIC DNA]</scope>
    <source>
        <strain evidence="3">CGMCC 1.15472</strain>
    </source>
</reference>
<name>A0ABQ1M8J2_9MICO</name>
<organism evidence="2 3">
    <name type="scientific">Brevibacterium sediminis</name>
    <dbReference type="NCBI Taxonomy" id="1857024"/>
    <lineage>
        <taxon>Bacteria</taxon>
        <taxon>Bacillati</taxon>
        <taxon>Actinomycetota</taxon>
        <taxon>Actinomycetes</taxon>
        <taxon>Micrococcales</taxon>
        <taxon>Brevibacteriaceae</taxon>
        <taxon>Brevibacterium</taxon>
    </lineage>
</organism>
<sequence>MLRDDLEVGTGGEHLGVDPIETDEDRLGAGDRLDEVLPGFGMILGPVVEVEAELVCASARGIRLLAERRGEDGEAHQAPISIPKVSNTV</sequence>
<evidence type="ECO:0000256" key="1">
    <source>
        <dbReference type="SAM" id="MobiDB-lite"/>
    </source>
</evidence>
<evidence type="ECO:0000313" key="2">
    <source>
        <dbReference type="EMBL" id="GGC36553.1"/>
    </source>
</evidence>
<comment type="caution">
    <text evidence="2">The sequence shown here is derived from an EMBL/GenBank/DDBJ whole genome shotgun (WGS) entry which is preliminary data.</text>
</comment>
<evidence type="ECO:0000313" key="3">
    <source>
        <dbReference type="Proteomes" id="UP000632322"/>
    </source>
</evidence>
<dbReference type="Proteomes" id="UP000632322">
    <property type="component" value="Unassembled WGS sequence"/>
</dbReference>
<feature type="region of interest" description="Disordered" evidence="1">
    <location>
        <begin position="1"/>
        <end position="25"/>
    </location>
</feature>
<dbReference type="EMBL" id="BMJG01000005">
    <property type="protein sequence ID" value="GGC36553.1"/>
    <property type="molecule type" value="Genomic_DNA"/>
</dbReference>
<gene>
    <name evidence="2" type="ORF">GCM10010974_18660</name>
</gene>